<dbReference type="InterPro" id="IPR001343">
    <property type="entry name" value="Hemolysn_Ca-bd"/>
</dbReference>
<dbReference type="Gene3D" id="2.150.10.10">
    <property type="entry name" value="Serralysin-like metalloprotease, C-terminal"/>
    <property type="match status" value="3"/>
</dbReference>
<protein>
    <submittedName>
        <fullName evidence="5">Mucin-3A</fullName>
    </submittedName>
</protein>
<accession>A0AAD1Q4W3</accession>
<gene>
    <name evidence="5" type="primary">MUC3A</name>
    <name evidence="5" type="ORF">PANO66_02940</name>
</gene>
<dbReference type="PANTHER" id="PTHR38340:SF1">
    <property type="entry name" value="S-LAYER PROTEIN"/>
    <property type="match status" value="1"/>
</dbReference>
<dbReference type="SUPFAM" id="SSF88713">
    <property type="entry name" value="Glycoside hydrolase/deacetylase"/>
    <property type="match status" value="1"/>
</dbReference>
<dbReference type="InterPro" id="IPR018511">
    <property type="entry name" value="Hemolysin-typ_Ca-bd_CS"/>
</dbReference>
<dbReference type="Proteomes" id="UP001153761">
    <property type="component" value="Chromosome"/>
</dbReference>
<dbReference type="InterPro" id="IPR002509">
    <property type="entry name" value="NODB_dom"/>
</dbReference>
<feature type="region of interest" description="Disordered" evidence="3">
    <location>
        <begin position="1180"/>
        <end position="1298"/>
    </location>
</feature>
<keyword evidence="2" id="KW-0964">Secreted</keyword>
<dbReference type="Gene3D" id="3.20.20.370">
    <property type="entry name" value="Glycoside hydrolase/deacetylase"/>
    <property type="match status" value="1"/>
</dbReference>
<dbReference type="PANTHER" id="PTHR38340">
    <property type="entry name" value="S-LAYER PROTEIN"/>
    <property type="match status" value="1"/>
</dbReference>
<reference evidence="5" key="1">
    <citation type="submission" date="2020-09" db="EMBL/GenBank/DDBJ databases">
        <authorList>
            <person name="Blom J."/>
        </authorList>
    </citation>
    <scope>NUCLEOTIDE SEQUENCE</scope>
    <source>
        <strain evidence="5">No.66</strain>
    </source>
</reference>
<name>A0AAD1Q4W3_PLAAG</name>
<dbReference type="Pfam" id="PF01522">
    <property type="entry name" value="Polysacc_deac_1"/>
    <property type="match status" value="1"/>
</dbReference>
<dbReference type="SUPFAM" id="SSF51120">
    <property type="entry name" value="beta-Roll"/>
    <property type="match status" value="2"/>
</dbReference>
<evidence type="ECO:0000313" key="5">
    <source>
        <dbReference type="EMBL" id="CAD5955986.1"/>
    </source>
</evidence>
<organism evidence="5 6">
    <name type="scientific">Planktothrix agardhii</name>
    <name type="common">Oscillatoria agardhii</name>
    <dbReference type="NCBI Taxonomy" id="1160"/>
    <lineage>
        <taxon>Bacteria</taxon>
        <taxon>Bacillati</taxon>
        <taxon>Cyanobacteriota</taxon>
        <taxon>Cyanophyceae</taxon>
        <taxon>Oscillatoriophycideae</taxon>
        <taxon>Oscillatoriales</taxon>
        <taxon>Microcoleaceae</taxon>
        <taxon>Planktothrix</taxon>
    </lineage>
</organism>
<comment type="subcellular location">
    <subcellularLocation>
        <location evidence="1">Secreted</location>
    </subcellularLocation>
</comment>
<dbReference type="GO" id="GO:0005975">
    <property type="term" value="P:carbohydrate metabolic process"/>
    <property type="evidence" value="ECO:0007669"/>
    <property type="project" value="InterPro"/>
</dbReference>
<dbReference type="RefSeq" id="WP_254032447.1">
    <property type="nucleotide sequence ID" value="NZ_LR882963.1"/>
</dbReference>
<sequence length="1416" mass="151176">MANQYENITVDGKLTDWTQNERLDSVSGTGKAGYEIYGKYAADTYVFAFKADSTTIGANTTLWLNTDQNIGTGYKIWGWAGGAEYNVNFDSNGIPALYTGGEDETNPRIKVSDLDYTFDPDKKIVEFAVPVSQLQGTPKAVDAYIDINNTDFLPGSYASQKYTVSAPKVLIPRTDLSKKIGIVYSDTTAAKYFDKKAYTQLFLSAQSQAMQAGIPFDILNEDDLTDITKLVNYDSLVFPSLRNVPTSKLQAIENTLSDAVYDYKIGIVTAGDFLTNDENGNALPGDSYSRMRKLLDLTRVDGGGPVNGTLTAKDVTNPVMKGYAANEAILNYSNISYNTYGDGVTDKNQPTVVADLVANGKNSEAVITTQTGGKNVHFATEGFLADSNLLWPAIQWSAKGTEPTVRLNMSRDQGIFVSRNDMDQSQETFDVNNGIYDKLLPILDKWNKDYNFVGSYYINVGNNPPDQTTDWNKSGPYYQDMLAQGNEIGTHSYTHPEDTNPLNPTDLEFEFNQSQLVIEKNLGINVTGAAIPGAPEGFQVSQELKKYLDYVSGGYSGVGAGYPNAFGLPFKGEDYVYLAPNMKFDFSLIEFEKKTVPEAEAVWNQEYNDIASHAAMPIFHWPWHDYAPTLWNTNPSGAAPGYTEQMFTNLIAKAYNAGAEFVTANDLSNRIKTFEKAKISTSTTENTITAKVEAATNTDVGTFGLNVEKGQQIQSVSNWYAYDADTVFLPKAGGEFTINLGTTPQDVTRIIDLPMRSTLESVTGDGQNLDYTFTGAGTVKLDLKIPQGQDVVTTGADSTTLNGDILEMVFKNGGSHTAKVSFGVAQDQPPTVINPITDVTAEEDDPSKTIDLSNVFDDVDNDKNLIVKTVTTNSNETLVTSSITDNTLTLNYLKDKSGTADITVEATSNGLKVTDTFTVNVNSVDDAPKVVNPITDVTAEEDDPSKTIDLSNVFDDVDNDKNLIVKTVTTNSNETLVTSSITDNTLTLNYLKDKSGTADITVEATSNGLKVTDTFTVNVNSVDDAPTVASPIADVTATKNAPQSTIDLANVFDDIDNDKTAISKTVLTNSNTGLVTPSISGNTLTLNYFNNQFGTANITVQGTSNGKTVDDTFTVNVNDSVVTNPNDPVVTNPSTPLNIINVTSANNNVTGTAGNDQINGTAGNETLAGAKGNDVLKGDGGNDVLKGGDGNDALNGDGGNDKLQGQLGDDGLSGGIGNDTLSGGVGNDSLSGGADNDKLNGNAGNDLLNGDAGNDTLSGGVGNDKLSGGADNDKLNGNAGNDLLNGDAGKDTLNGGDGDDTLIGVDSTSATPGKEEIDVLTGGQNKDRFVLGDSSQAYYKDTGSGDYALISDFKLNNDTIQLYGSASNYQLQSRYSLSGNTGTAIWLTTSGSKELIAIVKADKTLNLTDSKAFSFV</sequence>
<dbReference type="GO" id="GO:0005509">
    <property type="term" value="F:calcium ion binding"/>
    <property type="evidence" value="ECO:0007669"/>
    <property type="project" value="InterPro"/>
</dbReference>
<dbReference type="InterPro" id="IPR011330">
    <property type="entry name" value="Glyco_hydro/deAcase_b/a-brl"/>
</dbReference>
<dbReference type="PRINTS" id="PR00313">
    <property type="entry name" value="CABNDNGRPT"/>
</dbReference>
<evidence type="ECO:0000256" key="3">
    <source>
        <dbReference type="SAM" id="MobiDB-lite"/>
    </source>
</evidence>
<dbReference type="InterPro" id="IPR050557">
    <property type="entry name" value="RTX_toxin/Mannuronan_C5-epim"/>
</dbReference>
<proteinExistence type="predicted"/>
<dbReference type="GO" id="GO:0005576">
    <property type="term" value="C:extracellular region"/>
    <property type="evidence" value="ECO:0007669"/>
    <property type="project" value="UniProtKB-SubCell"/>
</dbReference>
<dbReference type="EMBL" id="LR882963">
    <property type="protein sequence ID" value="CAD5955986.1"/>
    <property type="molecule type" value="Genomic_DNA"/>
</dbReference>
<dbReference type="InterPro" id="IPR011049">
    <property type="entry name" value="Serralysin-like_metalloprot_C"/>
</dbReference>
<evidence type="ECO:0000256" key="1">
    <source>
        <dbReference type="ARBA" id="ARBA00004613"/>
    </source>
</evidence>
<feature type="domain" description="NodB homology" evidence="4">
    <location>
        <begin position="430"/>
        <end position="534"/>
    </location>
</feature>
<dbReference type="PROSITE" id="PS00330">
    <property type="entry name" value="HEMOLYSIN_CALCIUM"/>
    <property type="match status" value="3"/>
</dbReference>
<feature type="compositionally biased region" description="Low complexity" evidence="3">
    <location>
        <begin position="1239"/>
        <end position="1255"/>
    </location>
</feature>
<dbReference type="Pfam" id="PF00353">
    <property type="entry name" value="HemolysinCabind"/>
    <property type="match status" value="4"/>
</dbReference>
<evidence type="ECO:0000259" key="4">
    <source>
        <dbReference type="Pfam" id="PF01522"/>
    </source>
</evidence>
<feature type="compositionally biased region" description="Low complexity" evidence="3">
    <location>
        <begin position="1275"/>
        <end position="1287"/>
    </location>
</feature>
<feature type="compositionally biased region" description="Low complexity" evidence="3">
    <location>
        <begin position="1191"/>
        <end position="1210"/>
    </location>
</feature>
<evidence type="ECO:0000313" key="6">
    <source>
        <dbReference type="Proteomes" id="UP001153761"/>
    </source>
</evidence>
<evidence type="ECO:0000256" key="2">
    <source>
        <dbReference type="ARBA" id="ARBA00022525"/>
    </source>
</evidence>
<dbReference type="GO" id="GO:0016810">
    <property type="term" value="F:hydrolase activity, acting on carbon-nitrogen (but not peptide) bonds"/>
    <property type="evidence" value="ECO:0007669"/>
    <property type="project" value="InterPro"/>
</dbReference>